<evidence type="ECO:0000313" key="2">
    <source>
        <dbReference type="Proteomes" id="UP001549047"/>
    </source>
</evidence>
<comment type="caution">
    <text evidence="1">The sequence shown here is derived from an EMBL/GenBank/DDBJ whole genome shotgun (WGS) entry which is preliminary data.</text>
</comment>
<dbReference type="RefSeq" id="WP_354558472.1">
    <property type="nucleotide sequence ID" value="NZ_JBEPMB010000011.1"/>
</dbReference>
<keyword evidence="2" id="KW-1185">Reference proteome</keyword>
<organism evidence="1 2">
    <name type="scientific">Rhizobium aquaticum</name>
    <dbReference type="NCBI Taxonomy" id="1549636"/>
    <lineage>
        <taxon>Bacteria</taxon>
        <taxon>Pseudomonadati</taxon>
        <taxon>Pseudomonadota</taxon>
        <taxon>Alphaproteobacteria</taxon>
        <taxon>Hyphomicrobiales</taxon>
        <taxon>Rhizobiaceae</taxon>
        <taxon>Rhizobium/Agrobacterium group</taxon>
        <taxon>Rhizobium</taxon>
    </lineage>
</organism>
<gene>
    <name evidence="1" type="ORF">ABID16_004359</name>
</gene>
<proteinExistence type="predicted"/>
<name>A0ABV2J7W4_9HYPH</name>
<dbReference type="Proteomes" id="UP001549047">
    <property type="component" value="Unassembled WGS sequence"/>
</dbReference>
<evidence type="ECO:0000313" key="1">
    <source>
        <dbReference type="EMBL" id="MET3616010.1"/>
    </source>
</evidence>
<dbReference type="EMBL" id="JBEPMB010000011">
    <property type="protein sequence ID" value="MET3616010.1"/>
    <property type="molecule type" value="Genomic_DNA"/>
</dbReference>
<accession>A0ABV2J7W4</accession>
<protein>
    <submittedName>
        <fullName evidence="1">Uncharacterized protein</fullName>
    </submittedName>
</protein>
<reference evidence="1 2" key="1">
    <citation type="submission" date="2024-06" db="EMBL/GenBank/DDBJ databases">
        <title>Genomic Encyclopedia of Type Strains, Phase IV (KMG-IV): sequencing the most valuable type-strain genomes for metagenomic binning, comparative biology and taxonomic classification.</title>
        <authorList>
            <person name="Goeker M."/>
        </authorList>
    </citation>
    <scope>NUCLEOTIDE SEQUENCE [LARGE SCALE GENOMIC DNA]</scope>
    <source>
        <strain evidence="1 2">DSM 29780</strain>
    </source>
</reference>
<sequence>MPSGEHPGFHINSMTEHRTWPFVEVCLVGGALYLDVRHHFVELFREDGFVTGSAPVTEICGPLGIMRKRMAIWLNKPHGDGGEAGARSDR</sequence>